<gene>
    <name evidence="7" type="ORF">FKR81_40600</name>
</gene>
<evidence type="ECO:0000313" key="8">
    <source>
        <dbReference type="Proteomes" id="UP000316639"/>
    </source>
</evidence>
<dbReference type="InterPro" id="IPR016032">
    <property type="entry name" value="Sig_transdc_resp-reg_C-effctor"/>
</dbReference>
<dbReference type="RefSeq" id="WP_146360530.1">
    <property type="nucleotide sequence ID" value="NZ_VOBR01000047.1"/>
</dbReference>
<dbReference type="GO" id="GO:0000160">
    <property type="term" value="P:phosphorelay signal transduction system"/>
    <property type="evidence" value="ECO:0007669"/>
    <property type="project" value="InterPro"/>
</dbReference>
<protein>
    <submittedName>
        <fullName evidence="7">Tetratricopeptide repeat protein</fullName>
    </submittedName>
</protein>
<dbReference type="PANTHER" id="PTHR35807:SF1">
    <property type="entry name" value="TRANSCRIPTIONAL REGULATOR REDD"/>
    <property type="match status" value="1"/>
</dbReference>
<dbReference type="Pfam" id="PF03704">
    <property type="entry name" value="BTAD"/>
    <property type="match status" value="1"/>
</dbReference>
<evidence type="ECO:0000256" key="3">
    <source>
        <dbReference type="ARBA" id="ARBA00023125"/>
    </source>
</evidence>
<dbReference type="Pfam" id="PF13176">
    <property type="entry name" value="TPR_7"/>
    <property type="match status" value="1"/>
</dbReference>
<dbReference type="Pfam" id="PF13424">
    <property type="entry name" value="TPR_12"/>
    <property type="match status" value="1"/>
</dbReference>
<dbReference type="Gene3D" id="3.40.50.300">
    <property type="entry name" value="P-loop containing nucleotide triphosphate hydrolases"/>
    <property type="match status" value="1"/>
</dbReference>
<dbReference type="GO" id="GO:0006355">
    <property type="term" value="P:regulation of DNA-templated transcription"/>
    <property type="evidence" value="ECO:0007669"/>
    <property type="project" value="InterPro"/>
</dbReference>
<dbReference type="SMART" id="SM00028">
    <property type="entry name" value="TPR"/>
    <property type="match status" value="6"/>
</dbReference>
<evidence type="ECO:0000259" key="6">
    <source>
        <dbReference type="SMART" id="SM01043"/>
    </source>
</evidence>
<keyword evidence="8" id="KW-1185">Reference proteome</keyword>
<dbReference type="GO" id="GO:0043531">
    <property type="term" value="F:ADP binding"/>
    <property type="evidence" value="ECO:0007669"/>
    <property type="project" value="InterPro"/>
</dbReference>
<comment type="caution">
    <text evidence="7">The sequence shown here is derived from an EMBL/GenBank/DDBJ whole genome shotgun (WGS) entry which is preliminary data.</text>
</comment>
<dbReference type="SUPFAM" id="SSF48452">
    <property type="entry name" value="TPR-like"/>
    <property type="match status" value="2"/>
</dbReference>
<dbReference type="CDD" id="cd15831">
    <property type="entry name" value="BTAD"/>
    <property type="match status" value="1"/>
</dbReference>
<dbReference type="PRINTS" id="PR00364">
    <property type="entry name" value="DISEASERSIST"/>
</dbReference>
<feature type="domain" description="Bacterial transcriptional activator" evidence="6">
    <location>
        <begin position="95"/>
        <end position="225"/>
    </location>
</feature>
<proteinExistence type="inferred from homology"/>
<dbReference type="InterPro" id="IPR001867">
    <property type="entry name" value="OmpR/PhoB-type_DNA-bd"/>
</dbReference>
<organism evidence="7 8">
    <name type="scientific">Lentzea tibetensis</name>
    <dbReference type="NCBI Taxonomy" id="2591470"/>
    <lineage>
        <taxon>Bacteria</taxon>
        <taxon>Bacillati</taxon>
        <taxon>Actinomycetota</taxon>
        <taxon>Actinomycetes</taxon>
        <taxon>Pseudonocardiales</taxon>
        <taxon>Pseudonocardiaceae</taxon>
        <taxon>Lentzea</taxon>
    </lineage>
</organism>
<dbReference type="PANTHER" id="PTHR35807">
    <property type="entry name" value="TRANSCRIPTIONAL REGULATOR REDD-RELATED"/>
    <property type="match status" value="1"/>
</dbReference>
<dbReference type="SMART" id="SM00862">
    <property type="entry name" value="Trans_reg_C"/>
    <property type="match status" value="1"/>
</dbReference>
<feature type="domain" description="OmpR/PhoB-type" evidence="5">
    <location>
        <begin position="16"/>
        <end position="88"/>
    </location>
</feature>
<keyword evidence="4" id="KW-0804">Transcription</keyword>
<dbReference type="InterPro" id="IPR011990">
    <property type="entry name" value="TPR-like_helical_dom_sf"/>
</dbReference>
<dbReference type="OrthoDB" id="134712at2"/>
<dbReference type="AlphaFoldDB" id="A0A563EGJ6"/>
<dbReference type="InterPro" id="IPR027417">
    <property type="entry name" value="P-loop_NTPase"/>
</dbReference>
<evidence type="ECO:0000256" key="2">
    <source>
        <dbReference type="ARBA" id="ARBA00023015"/>
    </source>
</evidence>
<evidence type="ECO:0000313" key="7">
    <source>
        <dbReference type="EMBL" id="TWP44903.1"/>
    </source>
</evidence>
<comment type="similarity">
    <text evidence="1">Belongs to the AfsR/DnrI/RedD regulatory family.</text>
</comment>
<dbReference type="SMART" id="SM01043">
    <property type="entry name" value="BTAD"/>
    <property type="match status" value="1"/>
</dbReference>
<dbReference type="EMBL" id="VOBR01000047">
    <property type="protein sequence ID" value="TWP44903.1"/>
    <property type="molecule type" value="Genomic_DNA"/>
</dbReference>
<dbReference type="InterPro" id="IPR019734">
    <property type="entry name" value="TPR_rpt"/>
</dbReference>
<dbReference type="SUPFAM" id="SSF46894">
    <property type="entry name" value="C-terminal effector domain of the bipartite response regulators"/>
    <property type="match status" value="1"/>
</dbReference>
<dbReference type="Gene3D" id="1.25.40.10">
    <property type="entry name" value="Tetratricopeptide repeat domain"/>
    <property type="match status" value="3"/>
</dbReference>
<evidence type="ECO:0000259" key="5">
    <source>
        <dbReference type="SMART" id="SM00862"/>
    </source>
</evidence>
<dbReference type="GO" id="GO:0003677">
    <property type="term" value="F:DNA binding"/>
    <property type="evidence" value="ECO:0007669"/>
    <property type="project" value="UniProtKB-KW"/>
</dbReference>
<accession>A0A563EGJ6</accession>
<keyword evidence="3" id="KW-0238">DNA-binding</keyword>
<sequence>MFFRVLGAVGVVRSDGAPVVLRAAKQRVLLSALLLNANEWVRGDQLIDFIWGETPPRSAVANLKTYVWELRRLLAEDRITSGQGGYRIAVARDELDVFVFTDQVRHEEFAEALSLWRGEPFGELAAGGVDAVRGRLLESWFHAQEGLAAAELAAGRHAHAVAALRGLVADHPFREESRGMLMMALYRAGRQAEALEVYEDGRRVLDEELGLLPGAELRRLHSEILNQDVALDLPRRVPVQLPADVRGFTGRDEMLRMLDDVLAGTSTTVVVSAIAGTAGVGKTALAVHWAHRIRKHFPDGQLYLNLRGHGAGSPLTPVQALERLLTALGVESGKSVDVDEAAAAYRSALADQRVLVVLDNAFDADQVRPLLPGTPGSLVLITSRNRLDGLVARDGAQRLVLDVLSRRDARGVLEQVLGASRVSAEPEAVRELVELCARLPLALRIAAANLLARPGRSVADYVTELRGGDLLAALTVPGDPDTAVRAALDLSYTAMDPLARKLFRLMGLVPGRDITPSAVTALADISQRDAVTGLQALAAAHLVDEHATGRFTFHDLLRLCALERCREEDPVEARNAALERMALHYGLMARDVMRTVDPRPYRDLLAGEGTEFPDEQAAMTWLDREMANLVAVAQESAQRGSITVATQLCVALSSHFERHRTMVEWIGTTEAVLAGACRVNDLTAQAYGLMGLASAYWSQCEYKQALVLLEQARPIVEADVEMLRTPLLANFGRTYISMGRLRDSADCYRQLLELARQTSNLPSLVGALAIYGDVHWELGELHRAYELHTESIAVAHSAGLRTGVALGETHAGRSAQALGLLDQAVEHYLTGLDLCREQGDPVEDAGNLANLSGAYRDLGRYDDALRTARESLAISTRIGMPRTQTSARHVLGSTYFLLHRYDEARVELETALHLSSSHPRGRWDTLVSLADLHHALGAAERARDLAEQALAGSRETGHRLIYAEALRVLAEIDGGELQRLDEALELHRLSGYRLGVERVLSSSRRS</sequence>
<dbReference type="InterPro" id="IPR005158">
    <property type="entry name" value="BTAD"/>
</dbReference>
<name>A0A563EGJ6_9PSEU</name>
<reference evidence="7 8" key="1">
    <citation type="submission" date="2019-07" db="EMBL/GenBank/DDBJ databases">
        <title>Lentzea xizangensis sp. nov., isolated from Qinghai-Tibetan Plateau Soils.</title>
        <authorList>
            <person name="Huang J."/>
        </authorList>
    </citation>
    <scope>NUCLEOTIDE SEQUENCE [LARGE SCALE GENOMIC DNA]</scope>
    <source>
        <strain evidence="7 8">FXJ1.1311</strain>
    </source>
</reference>
<evidence type="ECO:0000256" key="4">
    <source>
        <dbReference type="ARBA" id="ARBA00023163"/>
    </source>
</evidence>
<dbReference type="SUPFAM" id="SSF52540">
    <property type="entry name" value="P-loop containing nucleoside triphosphate hydrolases"/>
    <property type="match status" value="1"/>
</dbReference>
<dbReference type="InterPro" id="IPR051677">
    <property type="entry name" value="AfsR-DnrI-RedD_regulator"/>
</dbReference>
<evidence type="ECO:0000256" key="1">
    <source>
        <dbReference type="ARBA" id="ARBA00005820"/>
    </source>
</evidence>
<keyword evidence="2" id="KW-0805">Transcription regulation</keyword>
<dbReference type="Proteomes" id="UP000316639">
    <property type="component" value="Unassembled WGS sequence"/>
</dbReference>